<dbReference type="EMBL" id="QLTW01000239">
    <property type="protein sequence ID" value="MBT9145954.1"/>
    <property type="molecule type" value="Genomic_DNA"/>
</dbReference>
<accession>A0A9E2BIR9</accession>
<organism evidence="1 2">
    <name type="scientific">Psychracetigena formicireducens</name>
    <dbReference type="NCBI Taxonomy" id="2986056"/>
    <lineage>
        <taxon>Bacteria</taxon>
        <taxon>Bacillati</taxon>
        <taxon>Candidatus Lithacetigenota</taxon>
        <taxon>Candidatus Psychracetigena</taxon>
    </lineage>
</organism>
<proteinExistence type="predicted"/>
<dbReference type="Proteomes" id="UP000811545">
    <property type="component" value="Unassembled WGS sequence"/>
</dbReference>
<sequence>MCMIKGWEKRDDCWMNICSPDFVQEQKLLGVFGDPRARVVQLKRKGHIYRIIVSDLERKRPIWYGGKDRSEESLDIFYRWLEAKKAKKI</sequence>
<protein>
    <submittedName>
        <fullName evidence="1">Uncharacterized protein</fullName>
    </submittedName>
</protein>
<dbReference type="AlphaFoldDB" id="A0A9E2BIR9"/>
<evidence type="ECO:0000313" key="2">
    <source>
        <dbReference type="Proteomes" id="UP000811545"/>
    </source>
</evidence>
<name>A0A9E2BIR9_PSYF1</name>
<reference evidence="1 2" key="1">
    <citation type="journal article" date="2021" name="bioRxiv">
        <title>Unique metabolic strategies in Hadean analogues reveal hints for primordial physiology.</title>
        <authorList>
            <person name="Nobu M.K."/>
            <person name="Nakai R."/>
            <person name="Tamazawa S."/>
            <person name="Mori H."/>
            <person name="Toyoda A."/>
            <person name="Ijiri A."/>
            <person name="Suzuki S."/>
            <person name="Kurokawa K."/>
            <person name="Kamagata Y."/>
            <person name="Tamaki H."/>
        </authorList>
    </citation>
    <scope>NUCLEOTIDE SEQUENCE [LARGE SCALE GENOMIC DNA]</scope>
    <source>
        <strain evidence="1">BS525</strain>
    </source>
</reference>
<evidence type="ECO:0000313" key="1">
    <source>
        <dbReference type="EMBL" id="MBT9145954.1"/>
    </source>
</evidence>
<comment type="caution">
    <text evidence="1">The sequence shown here is derived from an EMBL/GenBank/DDBJ whole genome shotgun (WGS) entry which is preliminary data.</text>
</comment>
<gene>
    <name evidence="1" type="ORF">DDT42_01832</name>
</gene>